<organism evidence="12 13">
    <name type="scientific">Conger conger</name>
    <name type="common">Conger eel</name>
    <name type="synonym">Muraena conger</name>
    <dbReference type="NCBI Taxonomy" id="82655"/>
    <lineage>
        <taxon>Eukaryota</taxon>
        <taxon>Metazoa</taxon>
        <taxon>Chordata</taxon>
        <taxon>Craniata</taxon>
        <taxon>Vertebrata</taxon>
        <taxon>Euteleostomi</taxon>
        <taxon>Actinopterygii</taxon>
        <taxon>Neopterygii</taxon>
        <taxon>Teleostei</taxon>
        <taxon>Anguilliformes</taxon>
        <taxon>Congridae</taxon>
        <taxon>Conger</taxon>
    </lineage>
</organism>
<evidence type="ECO:0000256" key="1">
    <source>
        <dbReference type="ARBA" id="ARBA00004325"/>
    </source>
</evidence>
<dbReference type="AlphaFoldDB" id="A0A9Q1DWR6"/>
<keyword evidence="11" id="KW-1133">Transmembrane helix</keyword>
<evidence type="ECO:0000256" key="2">
    <source>
        <dbReference type="ARBA" id="ARBA00005895"/>
    </source>
</evidence>
<evidence type="ECO:0000313" key="13">
    <source>
        <dbReference type="Proteomes" id="UP001152803"/>
    </source>
</evidence>
<evidence type="ECO:0000256" key="7">
    <source>
        <dbReference type="ARBA" id="ARBA00023128"/>
    </source>
</evidence>
<keyword evidence="3" id="KW-0813">Transport</keyword>
<proteinExistence type="inferred from homology"/>
<dbReference type="Pfam" id="PF10206">
    <property type="entry name" value="WRW"/>
    <property type="match status" value="1"/>
</dbReference>
<evidence type="ECO:0008006" key="14">
    <source>
        <dbReference type="Google" id="ProtNLM"/>
    </source>
</evidence>
<keyword evidence="5" id="KW-0375">Hydrogen ion transport</keyword>
<feature type="region of interest" description="Disordered" evidence="10">
    <location>
        <begin position="50"/>
        <end position="152"/>
    </location>
</feature>
<evidence type="ECO:0000256" key="4">
    <source>
        <dbReference type="ARBA" id="ARBA00022547"/>
    </source>
</evidence>
<reference evidence="12" key="1">
    <citation type="journal article" date="2023" name="Science">
        <title>Genome structures resolve the early diversification of teleost fishes.</title>
        <authorList>
            <person name="Parey E."/>
            <person name="Louis A."/>
            <person name="Montfort J."/>
            <person name="Bouchez O."/>
            <person name="Roques C."/>
            <person name="Iampietro C."/>
            <person name="Lluch J."/>
            <person name="Castinel A."/>
            <person name="Donnadieu C."/>
            <person name="Desvignes T."/>
            <person name="Floi Bucao C."/>
            <person name="Jouanno E."/>
            <person name="Wen M."/>
            <person name="Mejri S."/>
            <person name="Dirks R."/>
            <person name="Jansen H."/>
            <person name="Henkel C."/>
            <person name="Chen W.J."/>
            <person name="Zahm M."/>
            <person name="Cabau C."/>
            <person name="Klopp C."/>
            <person name="Thompson A.W."/>
            <person name="Robinson-Rechavi M."/>
            <person name="Braasch I."/>
            <person name="Lecointre G."/>
            <person name="Bobe J."/>
            <person name="Postlethwait J.H."/>
            <person name="Berthelot C."/>
            <person name="Roest Crollius H."/>
            <person name="Guiguen Y."/>
        </authorList>
    </citation>
    <scope>NUCLEOTIDE SEQUENCE</scope>
    <source>
        <strain evidence="12">Concon-B</strain>
    </source>
</reference>
<name>A0A9Q1DWR6_CONCO</name>
<dbReference type="GO" id="GO:0042776">
    <property type="term" value="P:proton motive force-driven mitochondrial ATP synthesis"/>
    <property type="evidence" value="ECO:0007669"/>
    <property type="project" value="TreeGrafter"/>
</dbReference>
<evidence type="ECO:0000256" key="6">
    <source>
        <dbReference type="ARBA" id="ARBA00023065"/>
    </source>
</evidence>
<comment type="subcellular location">
    <subcellularLocation>
        <location evidence="1">Mitochondrion membrane</location>
    </subcellularLocation>
</comment>
<evidence type="ECO:0000256" key="8">
    <source>
        <dbReference type="ARBA" id="ARBA00023136"/>
    </source>
</evidence>
<keyword evidence="7" id="KW-0496">Mitochondrion</keyword>
<dbReference type="Proteomes" id="UP001152803">
    <property type="component" value="Unassembled WGS sequence"/>
</dbReference>
<gene>
    <name evidence="12" type="ORF">COCON_G00020130</name>
</gene>
<feature type="region of interest" description="Disordered" evidence="10">
    <location>
        <begin position="194"/>
        <end position="217"/>
    </location>
</feature>
<keyword evidence="13" id="KW-1185">Reference proteome</keyword>
<feature type="region of interest" description="Disordered" evidence="10">
    <location>
        <begin position="285"/>
        <end position="305"/>
    </location>
</feature>
<dbReference type="PANTHER" id="PTHR13080:SF13">
    <property type="entry name" value="ATP SYNTHASE SUBUNIT F, MITOCHONDRIAL"/>
    <property type="match status" value="1"/>
</dbReference>
<comment type="similarity">
    <text evidence="2">Belongs to the ATPase F chain family.</text>
</comment>
<sequence length="389" mass="42004">MNPDERSEKGAETCPFCGRSFKRLKTHLARCKMAPVTKDTKLSRASEQLGLSAAAQGRGSAAKKSKKLAANQGVHGGRTPADLGEGGAKVRQNNKKSPPKGQGVSPGDGVKVNAHTDRGAAPVLPKPAGQRPGPIATATGGHTSDGEIAKRPLKLKLPESKLVPFSESPRGGAMARMQGAESALKRPPRARTLYVPGDHDQLPGPMGSLPSDSRRTERPPGWLLAVDLWQGATPPSEPHPSPLRSADWEVGRGPARPLGLEAVTELAVAYQGIGLSMVTLRPRPHPEPVQDEALPTRLPAPQSPGSLTDRVLMEVRLAELPDWLASRPLLSPRAAATAVQRGWRRYYRKYIDVRRGGVGGVAMLLAGYCVLSYMWSYPHLKRDRWRRYH</sequence>
<keyword evidence="4" id="KW-0138">CF(0)</keyword>
<evidence type="ECO:0000256" key="10">
    <source>
        <dbReference type="SAM" id="MobiDB-lite"/>
    </source>
</evidence>
<evidence type="ECO:0000313" key="12">
    <source>
        <dbReference type="EMBL" id="KAJ8283163.1"/>
    </source>
</evidence>
<dbReference type="PANTHER" id="PTHR13080">
    <property type="entry name" value="ATP SYNTHASE F CHAIN, MITOCHONDRIAL-RELATED"/>
    <property type="match status" value="1"/>
</dbReference>
<comment type="caution">
    <text evidence="12">The sequence shown here is derived from an EMBL/GenBank/DDBJ whole genome shotgun (WGS) entry which is preliminary data.</text>
</comment>
<protein>
    <recommendedName>
        <fullName evidence="14">ATP synthase subunit f, mitochondrial</fullName>
    </recommendedName>
</protein>
<dbReference type="GO" id="GO:0046933">
    <property type="term" value="F:proton-transporting ATP synthase activity, rotational mechanism"/>
    <property type="evidence" value="ECO:0007669"/>
    <property type="project" value="TreeGrafter"/>
</dbReference>
<dbReference type="OrthoDB" id="8921675at2759"/>
<dbReference type="EMBL" id="JAFJMO010000002">
    <property type="protein sequence ID" value="KAJ8283163.1"/>
    <property type="molecule type" value="Genomic_DNA"/>
</dbReference>
<keyword evidence="9" id="KW-0066">ATP synthesis</keyword>
<feature type="transmembrane region" description="Helical" evidence="11">
    <location>
        <begin position="357"/>
        <end position="377"/>
    </location>
</feature>
<accession>A0A9Q1DWR6</accession>
<dbReference type="GO" id="GO:0045259">
    <property type="term" value="C:proton-transporting ATP synthase complex"/>
    <property type="evidence" value="ECO:0007669"/>
    <property type="project" value="UniProtKB-KW"/>
</dbReference>
<keyword evidence="6" id="KW-0406">Ion transport</keyword>
<keyword evidence="8 11" id="KW-0472">Membrane</keyword>
<dbReference type="InterPro" id="IPR019344">
    <property type="entry name" value="F1F0-ATPsyn_F_prd"/>
</dbReference>
<evidence type="ECO:0000256" key="5">
    <source>
        <dbReference type="ARBA" id="ARBA00022781"/>
    </source>
</evidence>
<evidence type="ECO:0000256" key="3">
    <source>
        <dbReference type="ARBA" id="ARBA00022448"/>
    </source>
</evidence>
<feature type="compositionally biased region" description="Low complexity" evidence="10">
    <location>
        <begin position="50"/>
        <end position="60"/>
    </location>
</feature>
<evidence type="ECO:0000256" key="9">
    <source>
        <dbReference type="ARBA" id="ARBA00023310"/>
    </source>
</evidence>
<dbReference type="GO" id="GO:0031966">
    <property type="term" value="C:mitochondrial membrane"/>
    <property type="evidence" value="ECO:0007669"/>
    <property type="project" value="UniProtKB-SubCell"/>
</dbReference>
<evidence type="ECO:0000256" key="11">
    <source>
        <dbReference type="SAM" id="Phobius"/>
    </source>
</evidence>
<keyword evidence="11" id="KW-0812">Transmembrane</keyword>